<evidence type="ECO:0000256" key="1">
    <source>
        <dbReference type="ARBA" id="ARBA00013258"/>
    </source>
</evidence>
<dbReference type="GO" id="GO:0006633">
    <property type="term" value="P:fatty acid biosynthetic process"/>
    <property type="evidence" value="ECO:0007669"/>
    <property type="project" value="TreeGrafter"/>
</dbReference>
<reference evidence="5 6" key="1">
    <citation type="submission" date="2019-02" db="EMBL/GenBank/DDBJ databases">
        <title>Deep-cultivation of Planctomycetes and their phenomic and genomic characterization uncovers novel biology.</title>
        <authorList>
            <person name="Wiegand S."/>
            <person name="Jogler M."/>
            <person name="Boedeker C."/>
            <person name="Pinto D."/>
            <person name="Vollmers J."/>
            <person name="Rivas-Marin E."/>
            <person name="Kohn T."/>
            <person name="Peeters S.H."/>
            <person name="Heuer A."/>
            <person name="Rast P."/>
            <person name="Oberbeckmann S."/>
            <person name="Bunk B."/>
            <person name="Jeske O."/>
            <person name="Meyerdierks A."/>
            <person name="Storesund J.E."/>
            <person name="Kallscheuer N."/>
            <person name="Luecker S."/>
            <person name="Lage O.M."/>
            <person name="Pohl T."/>
            <person name="Merkel B.J."/>
            <person name="Hornburger P."/>
            <person name="Mueller R.-W."/>
            <person name="Bruemmer F."/>
            <person name="Labrenz M."/>
            <person name="Spormann A.M."/>
            <person name="Op den Camp H."/>
            <person name="Overmann J."/>
            <person name="Amann R."/>
            <person name="Jetten M.S.M."/>
            <person name="Mascher T."/>
            <person name="Medema M.H."/>
            <person name="Devos D.P."/>
            <person name="Kaster A.-K."/>
            <person name="Ovreas L."/>
            <person name="Rohde M."/>
            <person name="Galperin M.Y."/>
            <person name="Jogler C."/>
        </authorList>
    </citation>
    <scope>NUCLEOTIDE SEQUENCE [LARGE SCALE GENOMIC DNA]</scope>
    <source>
        <strain evidence="5 6">HG15A2</strain>
    </source>
</reference>
<dbReference type="GO" id="GO:0004314">
    <property type="term" value="F:[acyl-carrier-protein] S-malonyltransferase activity"/>
    <property type="evidence" value="ECO:0007669"/>
    <property type="project" value="UniProtKB-EC"/>
</dbReference>
<dbReference type="KEGG" id="amob:HG15A2_26630"/>
<proteinExistence type="predicted"/>
<dbReference type="AlphaFoldDB" id="A0A517MWS9"/>
<dbReference type="PANTHER" id="PTHR42681">
    <property type="entry name" value="MALONYL-COA-ACYL CARRIER PROTEIN TRANSACYLASE, MITOCHONDRIAL"/>
    <property type="match status" value="1"/>
</dbReference>
<protein>
    <recommendedName>
        <fullName evidence="1">[acyl-carrier-protein] S-malonyltransferase</fullName>
        <ecNumber evidence="1">2.3.1.39</ecNumber>
    </recommendedName>
</protein>
<evidence type="ECO:0000256" key="4">
    <source>
        <dbReference type="ARBA" id="ARBA00048462"/>
    </source>
</evidence>
<dbReference type="EMBL" id="CP036263">
    <property type="protein sequence ID" value="QDS99340.1"/>
    <property type="molecule type" value="Genomic_DNA"/>
</dbReference>
<dbReference type="PANTHER" id="PTHR42681:SF1">
    <property type="entry name" value="MALONYL-COA-ACYL CARRIER PROTEIN TRANSACYLASE, MITOCHONDRIAL"/>
    <property type="match status" value="1"/>
</dbReference>
<keyword evidence="3 5" id="KW-0012">Acyltransferase</keyword>
<dbReference type="InterPro" id="IPR016035">
    <property type="entry name" value="Acyl_Trfase/lysoPLipase"/>
</dbReference>
<evidence type="ECO:0000256" key="2">
    <source>
        <dbReference type="ARBA" id="ARBA00022679"/>
    </source>
</evidence>
<dbReference type="OrthoDB" id="241980at2"/>
<dbReference type="Gene3D" id="3.30.70.250">
    <property type="entry name" value="Malonyl-CoA ACP transacylase, ACP-binding"/>
    <property type="match status" value="1"/>
</dbReference>
<evidence type="ECO:0000256" key="3">
    <source>
        <dbReference type="ARBA" id="ARBA00023315"/>
    </source>
</evidence>
<keyword evidence="6" id="KW-1185">Reference proteome</keyword>
<keyword evidence="2 5" id="KW-0808">Transferase</keyword>
<organism evidence="5 6">
    <name type="scientific">Adhaeretor mobilis</name>
    <dbReference type="NCBI Taxonomy" id="1930276"/>
    <lineage>
        <taxon>Bacteria</taxon>
        <taxon>Pseudomonadati</taxon>
        <taxon>Planctomycetota</taxon>
        <taxon>Planctomycetia</taxon>
        <taxon>Pirellulales</taxon>
        <taxon>Lacipirellulaceae</taxon>
        <taxon>Adhaeretor</taxon>
    </lineage>
</organism>
<evidence type="ECO:0000313" key="5">
    <source>
        <dbReference type="EMBL" id="QDS99340.1"/>
    </source>
</evidence>
<accession>A0A517MWS9</accession>
<sequence>MSQIHKITQDRIADAALAFRGYNVTNLGRTVELLNVESYRSIIEEELARFGKVCEQESGRTVNLSELVRKGVEPTLEHYSEAIALVVATEVAHLRLLKEIHELDYSRVKHSFGYSLGELTAVCCGGVFAAEDVVRIPLAMAADCVKLSENTRMGVLFSRGPAIPEADVDRLCVTITSEGKGTIGISAILSPNTYLLIGQNETVARFKKQMHELLPHKAHLRMNSERWPPLHTPIVRQLAIPDRAAVLMQTLPGGLTPPAPPVVSLVTGRRSYDDHSGREVLRHWVDHPQRLWDAICETLSAGVETVIHVGPEPNVIPATFRRLAENVEEQTSSNTLESFRLRAVAGLARRSWLSAMLPSKASLLRAPFVKHVILEDWLIQNAPS</sequence>
<name>A0A517MWS9_9BACT</name>
<dbReference type="InterPro" id="IPR001227">
    <property type="entry name" value="Ac_transferase_dom_sf"/>
</dbReference>
<dbReference type="InterPro" id="IPR050858">
    <property type="entry name" value="Mal-CoA-ACP_Trans/PKS_FabD"/>
</dbReference>
<comment type="catalytic activity">
    <reaction evidence="4">
        <text>holo-[ACP] + malonyl-CoA = malonyl-[ACP] + CoA</text>
        <dbReference type="Rhea" id="RHEA:41792"/>
        <dbReference type="Rhea" id="RHEA-COMP:9623"/>
        <dbReference type="Rhea" id="RHEA-COMP:9685"/>
        <dbReference type="ChEBI" id="CHEBI:57287"/>
        <dbReference type="ChEBI" id="CHEBI:57384"/>
        <dbReference type="ChEBI" id="CHEBI:64479"/>
        <dbReference type="ChEBI" id="CHEBI:78449"/>
        <dbReference type="EC" id="2.3.1.39"/>
    </reaction>
</comment>
<evidence type="ECO:0000313" key="6">
    <source>
        <dbReference type="Proteomes" id="UP000319852"/>
    </source>
</evidence>
<dbReference type="EC" id="2.3.1.39" evidence="1"/>
<dbReference type="RefSeq" id="WP_145060574.1">
    <property type="nucleotide sequence ID" value="NZ_CP036263.1"/>
</dbReference>
<dbReference type="Gene3D" id="3.40.366.10">
    <property type="entry name" value="Malonyl-Coenzyme A Acyl Carrier Protein, domain 2"/>
    <property type="match status" value="1"/>
</dbReference>
<dbReference type="Proteomes" id="UP000319852">
    <property type="component" value="Chromosome"/>
</dbReference>
<dbReference type="SUPFAM" id="SSF52151">
    <property type="entry name" value="FabD/lysophospholipase-like"/>
    <property type="match status" value="1"/>
</dbReference>
<gene>
    <name evidence="5" type="primary">fenF</name>
    <name evidence="5" type="ORF">HG15A2_26630</name>
</gene>